<dbReference type="EMBL" id="LXHE01000006">
    <property type="protein sequence ID" value="OAV01349.1"/>
    <property type="molecule type" value="Genomic_DNA"/>
</dbReference>
<sequence>MQADLCFTYNTTIDAKWQCKNLSNGAPLSIDEIYSHGYRVISSEFTGRLWLIIIEKK</sequence>
<name>A0A7Z1A4J8_MORCA</name>
<accession>A0A7Z1A4J8</accession>
<dbReference type="AlphaFoldDB" id="A0A7Z1A4J8"/>
<reference evidence="1 2" key="1">
    <citation type="journal article" date="2016" name="Genome Biol. Evol.">
        <title>Comparative Genomic Analyses of the Moraxella catarrhalis Serosensitive and Seroresistant Lineages Demonstrate Their Independent Evolution.</title>
        <authorList>
            <person name="Earl J.P."/>
            <person name="de Vries S.P."/>
            <person name="Ahmed A."/>
            <person name="Powell E."/>
            <person name="Schultz M.P."/>
            <person name="Hermans P.W."/>
            <person name="Hill D.J."/>
            <person name="Zhou Z."/>
            <person name="Constantinidou C.I."/>
            <person name="Hu F.Z."/>
            <person name="Bootsma H.J."/>
            <person name="Ehrlich G.D."/>
        </authorList>
    </citation>
    <scope>NUCLEOTIDE SEQUENCE [LARGE SCALE GENOMIC DNA]</scope>
    <source>
        <strain evidence="1 2">Z7574</strain>
    </source>
</reference>
<proteinExistence type="predicted"/>
<organism evidence="1 2">
    <name type="scientific">Moraxella catarrhalis</name>
    <name type="common">Branhamella catarrhalis</name>
    <dbReference type="NCBI Taxonomy" id="480"/>
    <lineage>
        <taxon>Bacteria</taxon>
        <taxon>Pseudomonadati</taxon>
        <taxon>Pseudomonadota</taxon>
        <taxon>Gammaproteobacteria</taxon>
        <taxon>Moraxellales</taxon>
        <taxon>Moraxellaceae</taxon>
        <taxon>Moraxella</taxon>
    </lineage>
</organism>
<comment type="caution">
    <text evidence="1">The sequence shown here is derived from an EMBL/GenBank/DDBJ whole genome shotgun (WGS) entry which is preliminary data.</text>
</comment>
<dbReference type="Proteomes" id="UP000078446">
    <property type="component" value="Unassembled WGS sequence"/>
</dbReference>
<protein>
    <submittedName>
        <fullName evidence="1">Uncharacterized protein</fullName>
    </submittedName>
</protein>
<evidence type="ECO:0000313" key="1">
    <source>
        <dbReference type="EMBL" id="OAV01349.1"/>
    </source>
</evidence>
<evidence type="ECO:0000313" key="2">
    <source>
        <dbReference type="Proteomes" id="UP000078446"/>
    </source>
</evidence>
<gene>
    <name evidence="1" type="ORF">AO382_0845</name>
</gene>